<keyword evidence="1" id="KW-0805">Transcription regulation</keyword>
<keyword evidence="2" id="KW-0238">DNA-binding</keyword>
<dbReference type="InterPro" id="IPR016032">
    <property type="entry name" value="Sig_transdc_resp-reg_C-effctor"/>
</dbReference>
<sequence>MLPDDTHPAYTFLEPDTGLARAWVSAAEGAVTEAIALARAAADLAARQDAPAFEVHALHTAVRLGDRTTADRLAALADVVEGPRAPAALAHARALDDGDALLAAATTWEDLGDLLSAADAAAQAATAHARHGRRGSATAAAARAHKLAAACEGATTPALAAAARPLPLTDREREIATLAARGLSNREIADRLVVSVRTVEGHLYRAGHKLGVGDRGGLAALLIE</sequence>
<dbReference type="EMBL" id="JBHTEY010000004">
    <property type="protein sequence ID" value="MFC7618179.1"/>
    <property type="molecule type" value="Genomic_DNA"/>
</dbReference>
<organism evidence="5 6">
    <name type="scientific">Actinokineospora soli</name>
    <dbReference type="NCBI Taxonomy" id="1048753"/>
    <lineage>
        <taxon>Bacteria</taxon>
        <taxon>Bacillati</taxon>
        <taxon>Actinomycetota</taxon>
        <taxon>Actinomycetes</taxon>
        <taxon>Pseudonocardiales</taxon>
        <taxon>Pseudonocardiaceae</taxon>
        <taxon>Actinokineospora</taxon>
    </lineage>
</organism>
<protein>
    <submittedName>
        <fullName evidence="5">LuxR C-terminal-related transcriptional regulator</fullName>
    </submittedName>
</protein>
<dbReference type="Proteomes" id="UP001596512">
    <property type="component" value="Unassembled WGS sequence"/>
</dbReference>
<comment type="caution">
    <text evidence="5">The sequence shown here is derived from an EMBL/GenBank/DDBJ whole genome shotgun (WGS) entry which is preliminary data.</text>
</comment>
<accession>A0ABW2TYM9</accession>
<dbReference type="SUPFAM" id="SSF46894">
    <property type="entry name" value="C-terminal effector domain of the bipartite response regulators"/>
    <property type="match status" value="1"/>
</dbReference>
<keyword evidence="3" id="KW-0804">Transcription</keyword>
<evidence type="ECO:0000256" key="2">
    <source>
        <dbReference type="ARBA" id="ARBA00023125"/>
    </source>
</evidence>
<evidence type="ECO:0000259" key="4">
    <source>
        <dbReference type="PROSITE" id="PS50043"/>
    </source>
</evidence>
<dbReference type="PROSITE" id="PS50043">
    <property type="entry name" value="HTH_LUXR_2"/>
    <property type="match status" value="1"/>
</dbReference>
<proteinExistence type="predicted"/>
<dbReference type="Pfam" id="PF00196">
    <property type="entry name" value="GerE"/>
    <property type="match status" value="1"/>
</dbReference>
<gene>
    <name evidence="5" type="ORF">ACFQV2_37130</name>
</gene>
<dbReference type="PANTHER" id="PTHR44688">
    <property type="entry name" value="DNA-BINDING TRANSCRIPTIONAL ACTIVATOR DEVR_DOSR"/>
    <property type="match status" value="1"/>
</dbReference>
<dbReference type="CDD" id="cd06170">
    <property type="entry name" value="LuxR_C_like"/>
    <property type="match status" value="1"/>
</dbReference>
<dbReference type="PROSITE" id="PS00622">
    <property type="entry name" value="HTH_LUXR_1"/>
    <property type="match status" value="1"/>
</dbReference>
<dbReference type="PRINTS" id="PR00038">
    <property type="entry name" value="HTHLUXR"/>
</dbReference>
<dbReference type="PANTHER" id="PTHR44688:SF16">
    <property type="entry name" value="DNA-BINDING TRANSCRIPTIONAL ACTIVATOR DEVR_DOSR"/>
    <property type="match status" value="1"/>
</dbReference>
<keyword evidence="6" id="KW-1185">Reference proteome</keyword>
<dbReference type="InterPro" id="IPR000792">
    <property type="entry name" value="Tscrpt_reg_LuxR_C"/>
</dbReference>
<dbReference type="SMART" id="SM00421">
    <property type="entry name" value="HTH_LUXR"/>
    <property type="match status" value="1"/>
</dbReference>
<evidence type="ECO:0000256" key="3">
    <source>
        <dbReference type="ARBA" id="ARBA00023163"/>
    </source>
</evidence>
<evidence type="ECO:0000256" key="1">
    <source>
        <dbReference type="ARBA" id="ARBA00023015"/>
    </source>
</evidence>
<evidence type="ECO:0000313" key="6">
    <source>
        <dbReference type="Proteomes" id="UP001596512"/>
    </source>
</evidence>
<dbReference type="InterPro" id="IPR036388">
    <property type="entry name" value="WH-like_DNA-bd_sf"/>
</dbReference>
<name>A0ABW2TYM9_9PSEU</name>
<dbReference type="Gene3D" id="1.10.10.10">
    <property type="entry name" value="Winged helix-like DNA-binding domain superfamily/Winged helix DNA-binding domain"/>
    <property type="match status" value="1"/>
</dbReference>
<evidence type="ECO:0000313" key="5">
    <source>
        <dbReference type="EMBL" id="MFC7618179.1"/>
    </source>
</evidence>
<feature type="domain" description="HTH luxR-type" evidence="4">
    <location>
        <begin position="161"/>
        <end position="224"/>
    </location>
</feature>
<reference evidence="6" key="1">
    <citation type="journal article" date="2019" name="Int. J. Syst. Evol. Microbiol.">
        <title>The Global Catalogue of Microorganisms (GCM) 10K type strain sequencing project: providing services to taxonomists for standard genome sequencing and annotation.</title>
        <authorList>
            <consortium name="The Broad Institute Genomics Platform"/>
            <consortium name="The Broad Institute Genome Sequencing Center for Infectious Disease"/>
            <person name="Wu L."/>
            <person name="Ma J."/>
        </authorList>
    </citation>
    <scope>NUCLEOTIDE SEQUENCE [LARGE SCALE GENOMIC DNA]</scope>
    <source>
        <strain evidence="6">JCM 17695</strain>
    </source>
</reference>